<gene>
    <name evidence="1" type="ORF">T03_9909</name>
</gene>
<keyword evidence="2" id="KW-1185">Reference proteome</keyword>
<organism evidence="1 2">
    <name type="scientific">Trichinella britovi</name>
    <name type="common">Parasitic roundworm</name>
    <dbReference type="NCBI Taxonomy" id="45882"/>
    <lineage>
        <taxon>Eukaryota</taxon>
        <taxon>Metazoa</taxon>
        <taxon>Ecdysozoa</taxon>
        <taxon>Nematoda</taxon>
        <taxon>Enoplea</taxon>
        <taxon>Dorylaimia</taxon>
        <taxon>Trichinellida</taxon>
        <taxon>Trichinellidae</taxon>
        <taxon>Trichinella</taxon>
    </lineage>
</organism>
<reference evidence="1 2" key="1">
    <citation type="submission" date="2015-01" db="EMBL/GenBank/DDBJ databases">
        <title>Evolution of Trichinella species and genotypes.</title>
        <authorList>
            <person name="Korhonen P.K."/>
            <person name="Edoardo P."/>
            <person name="Giuseppe L.R."/>
            <person name="Gasser R.B."/>
        </authorList>
    </citation>
    <scope>NUCLEOTIDE SEQUENCE [LARGE SCALE GENOMIC DNA]</scope>
    <source>
        <strain evidence="1">ISS120</strain>
    </source>
</reference>
<name>A0A0V1CR50_TRIBR</name>
<evidence type="ECO:0000313" key="2">
    <source>
        <dbReference type="Proteomes" id="UP000054653"/>
    </source>
</evidence>
<accession>A0A0V1CR50</accession>
<proteinExistence type="predicted"/>
<dbReference type="Proteomes" id="UP000054653">
    <property type="component" value="Unassembled WGS sequence"/>
</dbReference>
<dbReference type="AlphaFoldDB" id="A0A0V1CR50"/>
<evidence type="ECO:0000313" key="1">
    <source>
        <dbReference type="EMBL" id="KRY51781.1"/>
    </source>
</evidence>
<dbReference type="EMBL" id="JYDI01000117">
    <property type="protein sequence ID" value="KRY51781.1"/>
    <property type="molecule type" value="Genomic_DNA"/>
</dbReference>
<sequence length="307" mass="33836">MHENIRNLHNIALLRSIAILRHNACAITDGKLGCSSGGKSTSITLGYSVHCYAISLAGGQLQFRSSTPSVNNWIAPPSTPHHFNPHFGIINWLFNFTSGVWYVAEYDSKLATPSIPHDFNPNRIIILSIMLLCFYRLQSCASDSQFWFQTEDVIIEAFSNSCRFAQHVQSNYADARAIIAVPNAKVYHQLMPPSSADIHSELNVVSTHIPESENESNNTCKSTAPGFPPRLCPRANKNLHMPSSYAQGILLHNICPQGTPGFPPRLCPKANKNLHIPSSYAQGTLLHNICPQGSFMQILGATPQAKF</sequence>
<protein>
    <submittedName>
        <fullName evidence="1">Uncharacterized protein</fullName>
    </submittedName>
</protein>
<comment type="caution">
    <text evidence="1">The sequence shown here is derived from an EMBL/GenBank/DDBJ whole genome shotgun (WGS) entry which is preliminary data.</text>
</comment>